<feature type="domain" description="AMP-dependent synthetase/ligase" evidence="3">
    <location>
        <begin position="12"/>
        <end position="430"/>
    </location>
</feature>
<evidence type="ECO:0000313" key="5">
    <source>
        <dbReference type="Proteomes" id="UP000029614"/>
    </source>
</evidence>
<dbReference type="GO" id="GO:0005524">
    <property type="term" value="F:ATP binding"/>
    <property type="evidence" value="ECO:0007669"/>
    <property type="project" value="UniProtKB-KW"/>
</dbReference>
<dbReference type="PANTHER" id="PTHR43272:SF33">
    <property type="entry name" value="AMP-BINDING DOMAIN-CONTAINING PROTEIN-RELATED"/>
    <property type="match status" value="1"/>
</dbReference>
<keyword evidence="5" id="KW-1185">Reference proteome</keyword>
<accession>A0A096B2S6</accession>
<dbReference type="GO" id="GO:0016020">
    <property type="term" value="C:membrane"/>
    <property type="evidence" value="ECO:0007669"/>
    <property type="project" value="TreeGrafter"/>
</dbReference>
<dbReference type="GO" id="GO:0004467">
    <property type="term" value="F:long-chain fatty acid-CoA ligase activity"/>
    <property type="evidence" value="ECO:0007669"/>
    <property type="project" value="TreeGrafter"/>
</dbReference>
<keyword evidence="2" id="KW-0067">ATP-binding</keyword>
<dbReference type="SUPFAM" id="SSF56801">
    <property type="entry name" value="Acetyl-CoA synthetase-like"/>
    <property type="match status" value="1"/>
</dbReference>
<proteinExistence type="predicted"/>
<dbReference type="Gene3D" id="3.40.50.12780">
    <property type="entry name" value="N-terminal domain of ligase-like"/>
    <property type="match status" value="1"/>
</dbReference>
<dbReference type="InterPro" id="IPR042099">
    <property type="entry name" value="ANL_N_sf"/>
</dbReference>
<keyword evidence="1" id="KW-0547">Nucleotide-binding</keyword>
<dbReference type="PROSITE" id="PS00455">
    <property type="entry name" value="AMP_BINDING"/>
    <property type="match status" value="1"/>
</dbReference>
<comment type="caution">
    <text evidence="4">The sequence shown here is derived from an EMBL/GenBank/DDBJ whole genome shotgun (WGS) entry which is preliminary data.</text>
</comment>
<dbReference type="Proteomes" id="UP000029614">
    <property type="component" value="Unassembled WGS sequence"/>
</dbReference>
<name>A0A096B2S6_9BACT</name>
<organism evidence="4 5">
    <name type="scientific">Prevotella amnii DNF00058</name>
    <dbReference type="NCBI Taxonomy" id="1401066"/>
    <lineage>
        <taxon>Bacteria</taxon>
        <taxon>Pseudomonadati</taxon>
        <taxon>Bacteroidota</taxon>
        <taxon>Bacteroidia</taxon>
        <taxon>Bacteroidales</taxon>
        <taxon>Prevotellaceae</taxon>
        <taxon>Prevotella</taxon>
    </lineage>
</organism>
<dbReference type="EMBL" id="JRNU01000001">
    <property type="protein sequence ID" value="KGF53325.1"/>
    <property type="molecule type" value="Genomic_DNA"/>
</dbReference>
<evidence type="ECO:0000313" key="4">
    <source>
        <dbReference type="EMBL" id="KGF53325.1"/>
    </source>
</evidence>
<dbReference type="InterPro" id="IPR020845">
    <property type="entry name" value="AMP-binding_CS"/>
</dbReference>
<protein>
    <submittedName>
        <fullName evidence="4">Long-chain fatty acid--CoA ligase</fullName>
    </submittedName>
</protein>
<dbReference type="InterPro" id="IPR000873">
    <property type="entry name" value="AMP-dep_synth/lig_dom"/>
</dbReference>
<sequence>MQARCHLSVLIHEQAKKFGEKPVLKFKEFGGTDWKTVDWNQFSTRVKEVSNALLNLNVKPQETIGVFAQNCVEYLYTEFGAYGIRAISIPFYATSSEQQIQYMIQDASIKYLFVGEQEQYDKAHRIFPLCPTLERIIVFDKNVRISTHDPNALYFEDFLKIGANLPRQSEVENLWREASLDDICCILYTSGTTGDSKGVILTYKMFDAAMEANGRCVPLTEHDKVINFLPFTHVFERGWAYLALTFGTELIVNTDPKDILTSMRQTNPTCMAAVPRFWEKVYIAVKDRMDSSNILQRRLFYKALHIGRSRNVFYKSKGKRVPLGLELKYRFYNSTVLSLVRKQLGLLNPNIFPTAGAYVSPEIEEFVHSIGIDMIVGYGLTESLATVSCDHKGKPYTIGSVGRPIHSIEIRIGKDSEVLLKGPTITPGYYHRDAITAAAYDKDGFFHTGDAGYLKDGELFLTERIKDLFKTSNGKYIAPQMVEGMLLVDKFVEQVAIIADQRKFVSALIVPDFRLLEQWAKEHNISFSSREELCSDKRVNDMMRDRIETLQQHLAQYEQIKRFTLLAHHFSMESGELTNTLKLKRSVVIKNFSNIINAMYEETDLTNTPSSLV</sequence>
<reference evidence="4 5" key="1">
    <citation type="submission" date="2014-07" db="EMBL/GenBank/DDBJ databases">
        <authorList>
            <person name="McCorrison J."/>
            <person name="Sanka R."/>
            <person name="Torralba M."/>
            <person name="Gillis M."/>
            <person name="Haft D.H."/>
            <person name="Methe B."/>
            <person name="Sutton G."/>
            <person name="Nelson K.E."/>
        </authorList>
    </citation>
    <scope>NUCLEOTIDE SEQUENCE [LARGE SCALE GENOMIC DNA]</scope>
    <source>
        <strain evidence="4 5">DNF00058</strain>
    </source>
</reference>
<evidence type="ECO:0000256" key="2">
    <source>
        <dbReference type="ARBA" id="ARBA00022840"/>
    </source>
</evidence>
<keyword evidence="4" id="KW-0436">Ligase</keyword>
<dbReference type="AlphaFoldDB" id="A0A096B2S6"/>
<evidence type="ECO:0000259" key="3">
    <source>
        <dbReference type="Pfam" id="PF00501"/>
    </source>
</evidence>
<dbReference type="PANTHER" id="PTHR43272">
    <property type="entry name" value="LONG-CHAIN-FATTY-ACID--COA LIGASE"/>
    <property type="match status" value="1"/>
</dbReference>
<gene>
    <name evidence="4" type="ORF">HMPREF9302_00070</name>
</gene>
<dbReference type="Pfam" id="PF00501">
    <property type="entry name" value="AMP-binding"/>
    <property type="match status" value="1"/>
</dbReference>
<dbReference type="OrthoDB" id="9803968at2"/>
<dbReference type="RefSeq" id="WP_036853665.1">
    <property type="nucleotide sequence ID" value="NZ_JRNU01000001.1"/>
</dbReference>
<dbReference type="Pfam" id="PF23562">
    <property type="entry name" value="AMP-binding_C_3"/>
    <property type="match status" value="1"/>
</dbReference>
<dbReference type="CDD" id="cd05907">
    <property type="entry name" value="VL_LC_FACS_like"/>
    <property type="match status" value="1"/>
</dbReference>
<evidence type="ECO:0000256" key="1">
    <source>
        <dbReference type="ARBA" id="ARBA00022741"/>
    </source>
</evidence>